<gene>
    <name evidence="8" type="ORF">HCN83_09765</name>
</gene>
<sequence length="298" mass="33746">MHGTSTGFRRIGSRKLSSSVKSWLLALPVLLFMAVFAAQGLYRAWLESVQVDGAGLFSAYTELLTGRTFWASFGISVYVSFISAVLSVVIGLWLVRLLHRYFLRDDWKLAVWFPMLIPHFAAAYLTVLFFSPGGWFASVSASAGLDGFPILVNDPLYIGVILTYLWKEIPFVVLMLLPVYQELDWRMEEAARSLGAGAWTRFKTVELPWSGPVLLEVWLILFVFMLGAYEIPVLLGVTYPSMLPVLAFEWFYQAGWSQRPLAQAMMVVLTAISAFTAFLLLYIIQRSRRRWLRGGMRA</sequence>
<proteinExistence type="inferred from homology"/>
<evidence type="ECO:0000256" key="1">
    <source>
        <dbReference type="ARBA" id="ARBA00004141"/>
    </source>
</evidence>
<keyword evidence="4 6" id="KW-1133">Transmembrane helix</keyword>
<comment type="caution">
    <text evidence="8">The sequence shown here is derived from an EMBL/GenBank/DDBJ whole genome shotgun (WGS) entry which is preliminary data.</text>
</comment>
<dbReference type="GO" id="GO:0055085">
    <property type="term" value="P:transmembrane transport"/>
    <property type="evidence" value="ECO:0007669"/>
    <property type="project" value="InterPro"/>
</dbReference>
<evidence type="ECO:0000313" key="9">
    <source>
        <dbReference type="Proteomes" id="UP000752012"/>
    </source>
</evidence>
<dbReference type="EMBL" id="JAATHJ010000013">
    <property type="protein sequence ID" value="NJP37872.1"/>
    <property type="molecule type" value="Genomic_DNA"/>
</dbReference>
<dbReference type="Proteomes" id="UP000752012">
    <property type="component" value="Unassembled WGS sequence"/>
</dbReference>
<dbReference type="InterPro" id="IPR052730">
    <property type="entry name" value="Sugar_ABC_transporter"/>
</dbReference>
<dbReference type="Gene3D" id="1.10.3720.10">
    <property type="entry name" value="MetI-like"/>
    <property type="match status" value="1"/>
</dbReference>
<dbReference type="PROSITE" id="PS50928">
    <property type="entry name" value="ABC_TM1"/>
    <property type="match status" value="1"/>
</dbReference>
<feature type="transmembrane region" description="Helical" evidence="6">
    <location>
        <begin position="261"/>
        <end position="284"/>
    </location>
</feature>
<evidence type="ECO:0000256" key="2">
    <source>
        <dbReference type="ARBA" id="ARBA00022448"/>
    </source>
</evidence>
<feature type="transmembrane region" description="Helical" evidence="6">
    <location>
        <begin position="156"/>
        <end position="177"/>
    </location>
</feature>
<evidence type="ECO:0000256" key="4">
    <source>
        <dbReference type="ARBA" id="ARBA00022989"/>
    </source>
</evidence>
<evidence type="ECO:0000313" key="8">
    <source>
        <dbReference type="EMBL" id="NJP37872.1"/>
    </source>
</evidence>
<dbReference type="GO" id="GO:0005886">
    <property type="term" value="C:plasma membrane"/>
    <property type="evidence" value="ECO:0007669"/>
    <property type="project" value="UniProtKB-SubCell"/>
</dbReference>
<evidence type="ECO:0000256" key="5">
    <source>
        <dbReference type="ARBA" id="ARBA00023136"/>
    </source>
</evidence>
<keyword evidence="5 6" id="KW-0472">Membrane</keyword>
<keyword evidence="9" id="KW-1185">Reference proteome</keyword>
<feature type="transmembrane region" description="Helical" evidence="6">
    <location>
        <begin position="23"/>
        <end position="42"/>
    </location>
</feature>
<keyword evidence="2 6" id="KW-0813">Transport</keyword>
<dbReference type="SUPFAM" id="SSF161098">
    <property type="entry name" value="MetI-like"/>
    <property type="match status" value="1"/>
</dbReference>
<dbReference type="InterPro" id="IPR035906">
    <property type="entry name" value="MetI-like_sf"/>
</dbReference>
<dbReference type="InterPro" id="IPR000515">
    <property type="entry name" value="MetI-like"/>
</dbReference>
<comment type="subcellular location">
    <subcellularLocation>
        <location evidence="6">Cell membrane</location>
        <topology evidence="6">Multi-pass membrane protein</topology>
    </subcellularLocation>
    <subcellularLocation>
        <location evidence="1">Membrane</location>
        <topology evidence="1">Multi-pass membrane protein</topology>
    </subcellularLocation>
</comment>
<dbReference type="PANTHER" id="PTHR43759">
    <property type="entry name" value="TREHALOSE TRANSPORT SYSTEM PERMEASE PROTEIN SUGA"/>
    <property type="match status" value="1"/>
</dbReference>
<reference evidence="8 9" key="1">
    <citation type="submission" date="2020-03" db="EMBL/GenBank/DDBJ databases">
        <title>Assessment of the enzymatic potential of alkaline-tolerant lipase obtained from Bacillus luteus H11 (technogenic soil) for the bioremediation of saline soils contaminated with petroleum substances.</title>
        <authorList>
            <person name="Kalwasinska A."/>
        </authorList>
    </citation>
    <scope>NUCLEOTIDE SEQUENCE [LARGE SCALE GENOMIC DNA]</scope>
    <source>
        <strain evidence="8 9">H11</strain>
    </source>
</reference>
<organism evidence="8 9">
    <name type="scientific">Alkalicoccus luteus</name>
    <dbReference type="NCBI Taxonomy" id="1237094"/>
    <lineage>
        <taxon>Bacteria</taxon>
        <taxon>Bacillati</taxon>
        <taxon>Bacillota</taxon>
        <taxon>Bacilli</taxon>
        <taxon>Bacillales</taxon>
        <taxon>Bacillaceae</taxon>
        <taxon>Alkalicoccus</taxon>
    </lineage>
</organism>
<feature type="domain" description="ABC transmembrane type-1" evidence="7">
    <location>
        <begin position="73"/>
        <end position="280"/>
    </location>
</feature>
<dbReference type="AlphaFoldDB" id="A0A969PP97"/>
<name>A0A969PP97_9BACI</name>
<comment type="similarity">
    <text evidence="6">Belongs to the binding-protein-dependent transport system permease family.</text>
</comment>
<dbReference type="PANTHER" id="PTHR43759:SF1">
    <property type="entry name" value="GLUCOSE IMPORT SYSTEM PERMEASE PROTEIN GLCT"/>
    <property type="match status" value="1"/>
</dbReference>
<dbReference type="CDD" id="cd06261">
    <property type="entry name" value="TM_PBP2"/>
    <property type="match status" value="1"/>
</dbReference>
<feature type="transmembrane region" description="Helical" evidence="6">
    <location>
        <begin position="116"/>
        <end position="136"/>
    </location>
</feature>
<feature type="transmembrane region" description="Helical" evidence="6">
    <location>
        <begin position="69"/>
        <end position="95"/>
    </location>
</feature>
<evidence type="ECO:0000259" key="7">
    <source>
        <dbReference type="PROSITE" id="PS50928"/>
    </source>
</evidence>
<keyword evidence="3 6" id="KW-0812">Transmembrane</keyword>
<evidence type="ECO:0000256" key="6">
    <source>
        <dbReference type="RuleBase" id="RU363032"/>
    </source>
</evidence>
<evidence type="ECO:0000256" key="3">
    <source>
        <dbReference type="ARBA" id="ARBA00022692"/>
    </source>
</evidence>
<accession>A0A969PP97</accession>
<feature type="transmembrane region" description="Helical" evidence="6">
    <location>
        <begin position="217"/>
        <end position="241"/>
    </location>
</feature>
<protein>
    <submittedName>
        <fullName evidence="8">Sugar ABC transporter permease</fullName>
    </submittedName>
</protein>
<dbReference type="Pfam" id="PF00528">
    <property type="entry name" value="BPD_transp_1"/>
    <property type="match status" value="1"/>
</dbReference>